<keyword evidence="11" id="KW-0408">Iron</keyword>
<evidence type="ECO:0000256" key="13">
    <source>
        <dbReference type="ARBA" id="ARBA00023136"/>
    </source>
</evidence>
<dbReference type="Gene3D" id="2.102.10.10">
    <property type="entry name" value="Rieske [2Fe-2S] iron-sulphur domain"/>
    <property type="match status" value="1"/>
</dbReference>
<keyword evidence="17" id="KW-1185">Reference proteome</keyword>
<keyword evidence="12" id="KW-0411">Iron-sulfur</keyword>
<evidence type="ECO:0000313" key="16">
    <source>
        <dbReference type="EMBL" id="CAL5222833.1"/>
    </source>
</evidence>
<dbReference type="InterPro" id="IPR036922">
    <property type="entry name" value="Rieske_2Fe-2S_sf"/>
</dbReference>
<dbReference type="InterPro" id="IPR050584">
    <property type="entry name" value="Cholesterol_7-desaturase"/>
</dbReference>
<sequence>MTAFASSRQRKKISQQVGRCCSTTSCAHSHAGQVEDARTAETAIRHPSGGPSKQQGSLNLARLRLCLILMAAVQCAGTCECAQTVLTDDSLYIWRRTFTGEHEGVEQQLHLWMRCQHHDSHVRLRALLVREPARDSIDPTHGILKGPEEWEPQVTVAVNATASHNLTYVFPGGSKGRPHAPLLLTANMSDVAPAKGGWQVTVEGLKGLHVFDARWCVRHHHARSLNNIIALRPFLNQNLETGATLLVHHIVYHGCLGVKLHHVYVEPGQAEILLQNCQLAHLHRAQRVVFFEWPMRQFDGVVGPDRYGGHEISVRLQYWQMVQNNHALLTYWGTGAKVALLDIDEFLFGPAFGAATQGACMQHVYMACKGCQAGISEYAQVWSNHSTSWALQQYEDITEDYSLNQPTLDAPGSTFDWEKQWYPLAFIEDLDPKVPTPVQLLGQRLVLWRDSQQQWRCFADICPHRLAPLSEGRIEPSDGTLMCSYHGWRFQGDGKCTNIPQALDEKSSVAACSSPRSCASTRPTQVLQGKVWVWGQGGGSAEEDSKLVEPALIAELEDQWPPRGQDGQPWDVVGAEYMRDLPYGWATLVENIMDPAHELNEVLNASTNLPQWVGIGKGTPADRAPSPADSFSMPVTNFDNQARRFVDFNIRFVPPCQATWTNPPIEEKALPGLLVINAVPTAPGQCRVLLTAMYPRSSLPGLFRSILALMPRSMKHLAFSARIFDGDSSLLHAQEVIALDESAAKGPDYRKLYYMPTQSDRLVAAFRTWLSGRGGGGPVPLTGKKDLLPEHELLNNYDQHVRHCPSCSKALVTLERARHMVAGAGALCMLGISAVLGRAAPLNSAGILGLTAGAAMALALWLLMGPYIQRFRFVPYDHSA</sequence>
<dbReference type="PROSITE" id="PS51296">
    <property type="entry name" value="RIESKE"/>
    <property type="match status" value="1"/>
</dbReference>
<evidence type="ECO:0000313" key="17">
    <source>
        <dbReference type="Proteomes" id="UP001497392"/>
    </source>
</evidence>
<evidence type="ECO:0000256" key="11">
    <source>
        <dbReference type="ARBA" id="ARBA00023004"/>
    </source>
</evidence>
<evidence type="ECO:0000256" key="12">
    <source>
        <dbReference type="ARBA" id="ARBA00023014"/>
    </source>
</evidence>
<keyword evidence="8" id="KW-0809">Transit peptide</keyword>
<feature type="domain" description="Rieske" evidence="15">
    <location>
        <begin position="421"/>
        <end position="533"/>
    </location>
</feature>
<protein>
    <submittedName>
        <fullName evidence="16">G5257 protein</fullName>
    </submittedName>
</protein>
<evidence type="ECO:0000256" key="14">
    <source>
        <dbReference type="SAM" id="Phobius"/>
    </source>
</evidence>
<reference evidence="16 17" key="1">
    <citation type="submission" date="2024-06" db="EMBL/GenBank/DDBJ databases">
        <authorList>
            <person name="Kraege A."/>
            <person name="Thomma B."/>
        </authorList>
    </citation>
    <scope>NUCLEOTIDE SEQUENCE [LARGE SCALE GENOMIC DNA]</scope>
</reference>
<evidence type="ECO:0000256" key="6">
    <source>
        <dbReference type="ARBA" id="ARBA00022714"/>
    </source>
</evidence>
<evidence type="ECO:0000259" key="15">
    <source>
        <dbReference type="PROSITE" id="PS51296"/>
    </source>
</evidence>
<dbReference type="PANTHER" id="PTHR21266:SF32">
    <property type="entry name" value="CHOLESTEROL 7-DESATURASE NVD"/>
    <property type="match status" value="1"/>
</dbReference>
<evidence type="ECO:0000256" key="5">
    <source>
        <dbReference type="ARBA" id="ARBA00022692"/>
    </source>
</evidence>
<keyword evidence="4" id="KW-0934">Plastid</keyword>
<evidence type="ECO:0000256" key="2">
    <source>
        <dbReference type="ARBA" id="ARBA00004370"/>
    </source>
</evidence>
<comment type="caution">
    <text evidence="16">The sequence shown here is derived from an EMBL/GenBank/DDBJ whole genome shotgun (WGS) entry which is preliminary data.</text>
</comment>
<dbReference type="Pfam" id="PF08417">
    <property type="entry name" value="PaO"/>
    <property type="match status" value="1"/>
</dbReference>
<gene>
    <name evidence="16" type="primary">g5257</name>
    <name evidence="16" type="ORF">VP750_LOCUS4492</name>
</gene>
<keyword evidence="10" id="KW-0560">Oxidoreductase</keyword>
<keyword evidence="9 14" id="KW-1133">Transmembrane helix</keyword>
<comment type="subcellular location">
    <subcellularLocation>
        <location evidence="2">Membrane</location>
    </subcellularLocation>
    <subcellularLocation>
        <location evidence="1">Plastid</location>
        <location evidence="1">Chloroplast</location>
    </subcellularLocation>
</comment>
<dbReference type="PANTHER" id="PTHR21266">
    <property type="entry name" value="IRON-SULFUR DOMAIN CONTAINING PROTEIN"/>
    <property type="match status" value="1"/>
</dbReference>
<evidence type="ECO:0000256" key="7">
    <source>
        <dbReference type="ARBA" id="ARBA00022723"/>
    </source>
</evidence>
<dbReference type="SUPFAM" id="SSF55961">
    <property type="entry name" value="Bet v1-like"/>
    <property type="match status" value="1"/>
</dbReference>
<accession>A0ABP1FSC3</accession>
<proteinExistence type="predicted"/>
<keyword evidence="5 14" id="KW-0812">Transmembrane</keyword>
<evidence type="ECO:0000256" key="10">
    <source>
        <dbReference type="ARBA" id="ARBA00023002"/>
    </source>
</evidence>
<evidence type="ECO:0000256" key="9">
    <source>
        <dbReference type="ARBA" id="ARBA00022989"/>
    </source>
</evidence>
<keyword evidence="7" id="KW-0479">Metal-binding</keyword>
<organism evidence="16 17">
    <name type="scientific">Coccomyxa viridis</name>
    <dbReference type="NCBI Taxonomy" id="1274662"/>
    <lineage>
        <taxon>Eukaryota</taxon>
        <taxon>Viridiplantae</taxon>
        <taxon>Chlorophyta</taxon>
        <taxon>core chlorophytes</taxon>
        <taxon>Trebouxiophyceae</taxon>
        <taxon>Trebouxiophyceae incertae sedis</taxon>
        <taxon>Coccomyxaceae</taxon>
        <taxon>Coccomyxa</taxon>
    </lineage>
</organism>
<evidence type="ECO:0000256" key="4">
    <source>
        <dbReference type="ARBA" id="ARBA00022640"/>
    </source>
</evidence>
<feature type="transmembrane region" description="Helical" evidence="14">
    <location>
        <begin position="819"/>
        <end position="839"/>
    </location>
</feature>
<dbReference type="SUPFAM" id="SSF50022">
    <property type="entry name" value="ISP domain"/>
    <property type="match status" value="1"/>
</dbReference>
<dbReference type="Pfam" id="PF00355">
    <property type="entry name" value="Rieske"/>
    <property type="match status" value="1"/>
</dbReference>
<evidence type="ECO:0000256" key="3">
    <source>
        <dbReference type="ARBA" id="ARBA00022528"/>
    </source>
</evidence>
<dbReference type="InterPro" id="IPR013626">
    <property type="entry name" value="PaO"/>
</dbReference>
<feature type="transmembrane region" description="Helical" evidence="14">
    <location>
        <begin position="845"/>
        <end position="863"/>
    </location>
</feature>
<keyword evidence="13 14" id="KW-0472">Membrane</keyword>
<keyword evidence="6" id="KW-0001">2Fe-2S</keyword>
<evidence type="ECO:0000256" key="1">
    <source>
        <dbReference type="ARBA" id="ARBA00004229"/>
    </source>
</evidence>
<dbReference type="Proteomes" id="UP001497392">
    <property type="component" value="Unassembled WGS sequence"/>
</dbReference>
<name>A0ABP1FSC3_9CHLO</name>
<keyword evidence="3" id="KW-0150">Chloroplast</keyword>
<evidence type="ECO:0000256" key="8">
    <source>
        <dbReference type="ARBA" id="ARBA00022946"/>
    </source>
</evidence>
<dbReference type="InterPro" id="IPR017941">
    <property type="entry name" value="Rieske_2Fe-2S"/>
</dbReference>
<dbReference type="EMBL" id="CAXHTA020000007">
    <property type="protein sequence ID" value="CAL5222833.1"/>
    <property type="molecule type" value="Genomic_DNA"/>
</dbReference>